<feature type="domain" description="Insertion element IS402-like" evidence="1">
    <location>
        <begin position="10"/>
        <end position="82"/>
    </location>
</feature>
<dbReference type="InterPro" id="IPR025161">
    <property type="entry name" value="IS402-like_dom"/>
</dbReference>
<dbReference type="AlphaFoldDB" id="A0A951Q027"/>
<evidence type="ECO:0000313" key="2">
    <source>
        <dbReference type="EMBL" id="MBW4562913.1"/>
    </source>
</evidence>
<accession>A0A951Q027</accession>
<evidence type="ECO:0000259" key="1">
    <source>
        <dbReference type="Pfam" id="PF13340"/>
    </source>
</evidence>
<evidence type="ECO:0000313" key="3">
    <source>
        <dbReference type="Proteomes" id="UP000715781"/>
    </source>
</evidence>
<dbReference type="PANTHER" id="PTHR30007">
    <property type="entry name" value="PHP DOMAIN PROTEIN"/>
    <property type="match status" value="1"/>
</dbReference>
<gene>
    <name evidence="2" type="ORF">KME32_17540</name>
</gene>
<comment type="caution">
    <text evidence="2">The sequence shown here is derived from an EMBL/GenBank/DDBJ whole genome shotgun (WGS) entry which is preliminary data.</text>
</comment>
<dbReference type="PANTHER" id="PTHR30007:SF0">
    <property type="entry name" value="TRANSPOSASE"/>
    <property type="match status" value="1"/>
</dbReference>
<protein>
    <submittedName>
        <fullName evidence="2">Transposase</fullName>
    </submittedName>
</protein>
<reference evidence="2" key="2">
    <citation type="journal article" date="2022" name="Microbiol. Resour. Announc.">
        <title>Metagenome Sequencing to Explore Phylogenomics of Terrestrial Cyanobacteria.</title>
        <authorList>
            <person name="Ward R.D."/>
            <person name="Stajich J.E."/>
            <person name="Johansen J.R."/>
            <person name="Huntemann M."/>
            <person name="Clum A."/>
            <person name="Foster B."/>
            <person name="Foster B."/>
            <person name="Roux S."/>
            <person name="Palaniappan K."/>
            <person name="Varghese N."/>
            <person name="Mukherjee S."/>
            <person name="Reddy T.B.K."/>
            <person name="Daum C."/>
            <person name="Copeland A."/>
            <person name="Chen I.A."/>
            <person name="Ivanova N.N."/>
            <person name="Kyrpides N.C."/>
            <person name="Shapiro N."/>
            <person name="Eloe-Fadrosh E.A."/>
            <person name="Pietrasiak N."/>
        </authorList>
    </citation>
    <scope>NUCLEOTIDE SEQUENCE</scope>
    <source>
        <strain evidence="2">JT2-VF2</strain>
    </source>
</reference>
<dbReference type="Proteomes" id="UP000715781">
    <property type="component" value="Unassembled WGS sequence"/>
</dbReference>
<organism evidence="2 3">
    <name type="scientific">Mojavia pulchra JT2-VF2</name>
    <dbReference type="NCBI Taxonomy" id="287848"/>
    <lineage>
        <taxon>Bacteria</taxon>
        <taxon>Bacillati</taxon>
        <taxon>Cyanobacteriota</taxon>
        <taxon>Cyanophyceae</taxon>
        <taxon>Nostocales</taxon>
        <taxon>Nostocaceae</taxon>
    </lineage>
</organism>
<proteinExistence type="predicted"/>
<reference evidence="2" key="1">
    <citation type="submission" date="2021-05" db="EMBL/GenBank/DDBJ databases">
        <authorList>
            <person name="Pietrasiak N."/>
            <person name="Ward R."/>
            <person name="Stajich J.E."/>
            <person name="Kurbessoian T."/>
        </authorList>
    </citation>
    <scope>NUCLEOTIDE SEQUENCE</scope>
    <source>
        <strain evidence="2">JT2-VF2</strain>
    </source>
</reference>
<name>A0A951Q027_9NOST</name>
<sequence length="94" mass="11196">MSRKAYSTDITDAEWELLQSLIPPIKTGGRPRTVDMREIINAILYIQNSGCSWRLLPHDLPPWPTVYHYFRTWRRSGVWKNMNQALKRRKNKIL</sequence>
<dbReference type="Pfam" id="PF13340">
    <property type="entry name" value="DUF4096"/>
    <property type="match status" value="1"/>
</dbReference>
<dbReference type="EMBL" id="JAHHHN010000009">
    <property type="protein sequence ID" value="MBW4562913.1"/>
    <property type="molecule type" value="Genomic_DNA"/>
</dbReference>